<dbReference type="InterPro" id="IPR001202">
    <property type="entry name" value="WW_dom"/>
</dbReference>
<dbReference type="InterPro" id="IPR003591">
    <property type="entry name" value="Leu-rich_rpt_typical-subtyp"/>
</dbReference>
<dbReference type="RefSeq" id="XP_024586449.1">
    <property type="nucleotide sequence ID" value="XM_024721341.1"/>
</dbReference>
<dbReference type="InterPro" id="IPR001611">
    <property type="entry name" value="Leu-rich_rpt"/>
</dbReference>
<dbReference type="SUPFAM" id="SSF52075">
    <property type="entry name" value="Outer arm dynein light chain 1"/>
    <property type="match status" value="1"/>
</dbReference>
<dbReference type="Gene3D" id="3.80.10.10">
    <property type="entry name" value="Ribonuclease Inhibitor"/>
    <property type="match status" value="2"/>
</dbReference>
<dbReference type="SMART" id="SM00369">
    <property type="entry name" value="LRR_TYP"/>
    <property type="match status" value="3"/>
</dbReference>
<dbReference type="PROSITE" id="PS51450">
    <property type="entry name" value="LRR"/>
    <property type="match status" value="3"/>
</dbReference>
<dbReference type="Pfam" id="PF13855">
    <property type="entry name" value="LRR_8"/>
    <property type="match status" value="1"/>
</dbReference>
<evidence type="ECO:0000256" key="1">
    <source>
        <dbReference type="ARBA" id="ARBA00022614"/>
    </source>
</evidence>
<evidence type="ECO:0000259" key="4">
    <source>
        <dbReference type="PROSITE" id="PS50020"/>
    </source>
</evidence>
<feature type="domain" description="WW" evidence="4">
    <location>
        <begin position="1377"/>
        <end position="1411"/>
    </location>
</feature>
<dbReference type="SUPFAM" id="SSF51045">
    <property type="entry name" value="WW domain"/>
    <property type="match status" value="1"/>
</dbReference>
<dbReference type="InterPro" id="IPR036020">
    <property type="entry name" value="WW_dom_sf"/>
</dbReference>
<dbReference type="PROSITE" id="PS50020">
    <property type="entry name" value="WW_DOMAIN_2"/>
    <property type="match status" value="1"/>
</dbReference>
<dbReference type="PANTHER" id="PTHR15454">
    <property type="entry name" value="NISCHARIN RELATED"/>
    <property type="match status" value="1"/>
</dbReference>
<dbReference type="GO" id="GO:0005737">
    <property type="term" value="C:cytoplasm"/>
    <property type="evidence" value="ECO:0007669"/>
    <property type="project" value="TreeGrafter"/>
</dbReference>
<protein>
    <submittedName>
        <fullName evidence="5">Leucine-rich repeat proteins</fullName>
    </submittedName>
</protein>
<feature type="region of interest" description="Disordered" evidence="3">
    <location>
        <begin position="756"/>
        <end position="786"/>
    </location>
</feature>
<keyword evidence="2" id="KW-0677">Repeat</keyword>
<sequence>MPIVSTLDVRENRITDNGAKALLEVLRLQIIAAKSLPSPDSQTKELLCTLMPTYTRFVVNVNLGGNEVSASVLQEFTHYLNLLRREDKRLEIRVALNRVGRGKFGEEECKKVLKLLSASVPTNKDIRTYMQLSSDITQNQVDLESVLLAKYQASPSKQSLSPPWEALVQERHATLGASSTASTSLPTLFESSDFSVFKDLSSKSSLSLLNCDPDMCSGRSSDVLSLSSRTDQVASVASMNTMTIESDLPTAPIPSTSFDYQSGGDNDLRRSVQSTILNVDDMFQEPKISISAASSPRDSDIADYAPPAFGGNPTRSDSDNHIVVKYDEDLISKNGGISLMKQKQDQLYMRDFDDNNDLFGPNYHYFECDTSNKKISKECPSLLSEHSAGSESIARTSRNDNLEVLEYRKFEDSGQTVPFCSSNICVLNDAEDNKDCIDSLVVDVLKDGKDCTVVKLTHPEFKNGMTVKKFPAELPFRNLLALLLPGNSLTNLQLFDECRFPFVTVLDLSQNKLKKLQGDGLIAFPRLEVLNLERNQLKTISGLTRTFKLRALSLSHNLIRTLRNIEHLIQLEILNLSHNVISTVHALRILSLNKMLVHLNLDGNSVVETDERRKRRNVVHVRNLLPSLQSMGSISLAHTKTIKTAGNTSEPSYNIFDNDLMPEYRNNWVTCACSTLLVLQHCQPRSLVQKPSNDAEWKSRNVNGEEERHKLIFSRDQQRQNDEMRSRALDYRSRKKVISSPLMLVKSLDQPLISSAKKLNGHRPANPSLVRKQQRRAKELSAPKHTPVNKNLLLEVQNRRTRVDFHGVLSVGERLQLEQEMTYGRATATVTVSERSRSILAKAERNRFCTNIAFESDMKDELTRSEGSLLTMSRPPTPQSSSPLNKALVFCTKKTYMPRSPGRDLTFVDVPPDSPKTNQPTKAAFLRDLAVSDFLGHAKEEFSTALTALNVLLSISEKEHEDRKKVAEYRASLDALDILNEHESLRLYNLAQSHSNAELQAQCIEWFTKLKAVKKCMRQLLEKLDCHAPGSEAIRSYCQILRLDQLRGAQNQIVKAEAEEQSEIGNKPLENGINVLKVETIKPGPSAIVPRPVSYTSLCFPDMKTHTGDYNFEEIPSDDHIANITTKVDLHFSNPNISTPEGIEKAEDEVAETIRQPIDNIEGELTKTQALNSNTVCESINTQTNFSTDKSKDPDDMNWNVSGLCANNFDGFAEKVSAYENDNALNAKAINVDEGEINGQKVEGSITEFSASTTDAITQNEYDWLVTPSDLDIEIDKTDLFPREMNAEFENVIDKGFSQEEWSKGQNNSYSDFEDSNIYDGETASLDENGVPFTRQEGRFDNFVACGGNSKVVAEKINTGEGSLELEEDTIIDDEESQIFGDWEKGFDANSNHHYWFNHYTGESTWIPPEGWPYALFCSAYEAGSEMQQQEIECENEIVIYEDGEVGGQANDKSATDVQDCEDVGCHQSSMQEKFAVDA</sequence>
<dbReference type="PANTHER" id="PTHR15454:SF56">
    <property type="entry name" value="PROTEIN PHOSPHATASE 1 REGULATORY SUBUNIT 7-RELATED"/>
    <property type="match status" value="1"/>
</dbReference>
<dbReference type="OMA" id="EMNAVSE"/>
<evidence type="ECO:0000313" key="5">
    <source>
        <dbReference type="EMBL" id="CEG50080.1"/>
    </source>
</evidence>
<evidence type="ECO:0000256" key="3">
    <source>
        <dbReference type="SAM" id="MobiDB-lite"/>
    </source>
</evidence>
<accession>A0A0P1B6G9</accession>
<dbReference type="InterPro" id="IPR032675">
    <property type="entry name" value="LRR_dom_sf"/>
</dbReference>
<dbReference type="EMBL" id="CCYD01003101">
    <property type="protein sequence ID" value="CEG50080.1"/>
    <property type="molecule type" value="Genomic_DNA"/>
</dbReference>
<organism evidence="5 6">
    <name type="scientific">Plasmopara halstedii</name>
    <name type="common">Downy mildew of sunflower</name>
    <dbReference type="NCBI Taxonomy" id="4781"/>
    <lineage>
        <taxon>Eukaryota</taxon>
        <taxon>Sar</taxon>
        <taxon>Stramenopiles</taxon>
        <taxon>Oomycota</taxon>
        <taxon>Peronosporomycetes</taxon>
        <taxon>Peronosporales</taxon>
        <taxon>Peronosporaceae</taxon>
        <taxon>Plasmopara</taxon>
    </lineage>
</organism>
<proteinExistence type="predicted"/>
<dbReference type="Proteomes" id="UP000054928">
    <property type="component" value="Unassembled WGS sequence"/>
</dbReference>
<dbReference type="PROSITE" id="PS01159">
    <property type="entry name" value="WW_DOMAIN_1"/>
    <property type="match status" value="1"/>
</dbReference>
<dbReference type="OrthoDB" id="2444812at2759"/>
<dbReference type="CDD" id="cd00201">
    <property type="entry name" value="WW"/>
    <property type="match status" value="1"/>
</dbReference>
<evidence type="ECO:0000256" key="2">
    <source>
        <dbReference type="ARBA" id="ARBA00022737"/>
    </source>
</evidence>
<dbReference type="SMART" id="SM00456">
    <property type="entry name" value="WW"/>
    <property type="match status" value="1"/>
</dbReference>
<reference evidence="6" key="1">
    <citation type="submission" date="2014-09" db="EMBL/GenBank/DDBJ databases">
        <authorList>
            <person name="Sharma Rahul"/>
            <person name="Thines Marco"/>
        </authorList>
    </citation>
    <scope>NUCLEOTIDE SEQUENCE [LARGE SCALE GENOMIC DNA]</scope>
</reference>
<keyword evidence="6" id="KW-1185">Reference proteome</keyword>
<dbReference type="GeneID" id="36402862"/>
<dbReference type="Gene3D" id="2.20.70.10">
    <property type="match status" value="1"/>
</dbReference>
<evidence type="ECO:0000313" key="6">
    <source>
        <dbReference type="Proteomes" id="UP000054928"/>
    </source>
</evidence>
<dbReference type="Pfam" id="PF00397">
    <property type="entry name" value="WW"/>
    <property type="match status" value="1"/>
</dbReference>
<name>A0A0P1B6G9_PLAHL</name>
<keyword evidence="1" id="KW-0433">Leucine-rich repeat</keyword>